<gene>
    <name evidence="2" type="ORF">FSP39_016099</name>
</gene>
<dbReference type="Proteomes" id="UP001186944">
    <property type="component" value="Unassembled WGS sequence"/>
</dbReference>
<dbReference type="EMBL" id="VSWD01000009">
    <property type="protein sequence ID" value="KAK3093466.1"/>
    <property type="molecule type" value="Genomic_DNA"/>
</dbReference>
<evidence type="ECO:0008006" key="4">
    <source>
        <dbReference type="Google" id="ProtNLM"/>
    </source>
</evidence>
<reference evidence="2" key="1">
    <citation type="submission" date="2019-08" db="EMBL/GenBank/DDBJ databases">
        <title>The improved chromosome-level genome for the pearl oyster Pinctada fucata martensii using PacBio sequencing and Hi-C.</title>
        <authorList>
            <person name="Zheng Z."/>
        </authorList>
    </citation>
    <scope>NUCLEOTIDE SEQUENCE</scope>
    <source>
        <strain evidence="2">ZZ-2019</strain>
        <tissue evidence="2">Adductor muscle</tissue>
    </source>
</reference>
<organism evidence="2 3">
    <name type="scientific">Pinctada imbricata</name>
    <name type="common">Atlantic pearl-oyster</name>
    <name type="synonym">Pinctada martensii</name>
    <dbReference type="NCBI Taxonomy" id="66713"/>
    <lineage>
        <taxon>Eukaryota</taxon>
        <taxon>Metazoa</taxon>
        <taxon>Spiralia</taxon>
        <taxon>Lophotrochozoa</taxon>
        <taxon>Mollusca</taxon>
        <taxon>Bivalvia</taxon>
        <taxon>Autobranchia</taxon>
        <taxon>Pteriomorphia</taxon>
        <taxon>Pterioida</taxon>
        <taxon>Pterioidea</taxon>
        <taxon>Pteriidae</taxon>
        <taxon>Pinctada</taxon>
    </lineage>
</organism>
<accession>A0AA88XVW3</accession>
<name>A0AA88XVW3_PINIB</name>
<proteinExistence type="predicted"/>
<evidence type="ECO:0000313" key="3">
    <source>
        <dbReference type="Proteomes" id="UP001186944"/>
    </source>
</evidence>
<dbReference type="AlphaFoldDB" id="A0AA88XVW3"/>
<evidence type="ECO:0000256" key="1">
    <source>
        <dbReference type="SAM" id="MobiDB-lite"/>
    </source>
</evidence>
<sequence length="942" mass="106225">MTKYFHYREIDFGLSTSDEDTDLDQRKSEHGLGPFEFWDGNDLLPIFKRGMKRGIESKESFNILNTKSEYDNDIARTVPCGVQDDVLFLVDLEVIGHWKNLLADDNGTWRQTGKRVNYVNLLGDTHTLSTKQEVTSGFKLIRYPYVSSSSDDFHRVIILLENISSRNIQRLCIVQYYFDGTVHPIRIKPHGNSKSSKPFMKTMESTKNVIKEKAKLNTPKTVYHDVIKDLGGIESITSCGQKARDVQQIKNFRRENKLDDVVEVLNMSKESDSYIKKISLSPEFSVVLTTEQQLLDIERFCTNPEGFCILGVDTTFNIGDYYVTLTTYRNLHLLTHSNVHPVMIGPSLIHHRKLYESFVQLPSTMLELKPTLKNVMCIGSDGEKNLYSSFQNTFSGSKHLLCDIHMRDNIKRKLRELSVEQEASSIILRDIFGTNYGSTKARGLVDCEDRINFQEELDEVINKWSSINSPSSSKIQEFIVYFKEKKAHMIRNCMTAEIRTQCGLGMPPEPFTQNPNECMNRVIKMKQPGEKTKLSPAAFIQKLQGVVQRQEDDAVLAVLGQGDLKLADDYKHLAVSESKYYRMSMNQKSAVRKRFLSAKVCSKIQVSSQGSDNIREHNLSVLPQNSGIASVPFEILKGMFAKAAGLVASKVDIVKAPGQTSNTYFVTNASSSEPHSVKVGQRPFDLACDRSCFRWCSFKICQHVLAVAEIRSQLNQFCEYFRKSSTEPSLSSMTAFGAPSDRGKKASKATQRRKGPQRETVISYADDETQMNFSRDVQFSDLTSISSTSLPLPSSLAVSPLPSLASSGTVAHPTTSVNQISTISSPDRPNPLPGSYHISLLQLCDRRVTRCYGCKGYLKFNGTIPEPPNDLVIVTKCNREYNKDGVPHTTTAPCNVYFHMNIQCVKKQNEYFIPAFIFIPQCVKEKLSECHKSVLKSIGLKV</sequence>
<feature type="region of interest" description="Disordered" evidence="1">
    <location>
        <begin position="729"/>
        <end position="759"/>
    </location>
</feature>
<evidence type="ECO:0000313" key="2">
    <source>
        <dbReference type="EMBL" id="KAK3093466.1"/>
    </source>
</evidence>
<feature type="compositionally biased region" description="Basic residues" evidence="1">
    <location>
        <begin position="745"/>
        <end position="755"/>
    </location>
</feature>
<comment type="caution">
    <text evidence="2">The sequence shown here is derived from an EMBL/GenBank/DDBJ whole genome shotgun (WGS) entry which is preliminary data.</text>
</comment>
<keyword evidence="3" id="KW-1185">Reference proteome</keyword>
<protein>
    <recommendedName>
        <fullName evidence="4">SWIM-type domain-containing protein</fullName>
    </recommendedName>
</protein>